<dbReference type="InterPro" id="IPR004147">
    <property type="entry name" value="ABC1_dom"/>
</dbReference>
<name>A0A101FXG2_9CHLR</name>
<accession>A0A101FXG2</accession>
<reference evidence="4 5" key="1">
    <citation type="journal article" date="2015" name="MBio">
        <title>Genome-Resolved Metagenomic Analysis Reveals Roles for Candidate Phyla and Other Microbial Community Members in Biogeochemical Transformations in Oil Reservoirs.</title>
        <authorList>
            <person name="Hu P."/>
            <person name="Tom L."/>
            <person name="Singh A."/>
            <person name="Thomas B.C."/>
            <person name="Baker B.J."/>
            <person name="Piceno Y.M."/>
            <person name="Andersen G.L."/>
            <person name="Banfield J.F."/>
        </authorList>
    </citation>
    <scope>NUCLEOTIDE SEQUENCE [LARGE SCALE GENOMIC DNA]</scope>
    <source>
        <strain evidence="4">46_16</strain>
    </source>
</reference>
<feature type="transmembrane region" description="Helical" evidence="2">
    <location>
        <begin position="526"/>
        <end position="551"/>
    </location>
</feature>
<keyword evidence="2" id="KW-0472">Membrane</keyword>
<dbReference type="PATRIC" id="fig|167964.4.peg.710"/>
<evidence type="ECO:0000313" key="4">
    <source>
        <dbReference type="EMBL" id="KUK46205.1"/>
    </source>
</evidence>
<protein>
    <recommendedName>
        <fullName evidence="3">ABC1 atypical kinase-like domain-containing protein</fullName>
    </recommendedName>
</protein>
<keyword evidence="2" id="KW-1133">Transmembrane helix</keyword>
<feature type="transmembrane region" description="Helical" evidence="2">
    <location>
        <begin position="502"/>
        <end position="520"/>
    </location>
</feature>
<evidence type="ECO:0000259" key="3">
    <source>
        <dbReference type="Pfam" id="PF03109"/>
    </source>
</evidence>
<dbReference type="SUPFAM" id="SSF56112">
    <property type="entry name" value="Protein kinase-like (PK-like)"/>
    <property type="match status" value="1"/>
</dbReference>
<evidence type="ECO:0000256" key="1">
    <source>
        <dbReference type="ARBA" id="ARBA00009670"/>
    </source>
</evidence>
<keyword evidence="2" id="KW-0812">Transmembrane</keyword>
<feature type="domain" description="ABC1 atypical kinase-like" evidence="3">
    <location>
        <begin position="98"/>
        <end position="340"/>
    </location>
</feature>
<sequence length="556" mass="63498">MFVKSRSIRHWRRYREIVGIFVRHGFGFAFNQLEPDWNSFRHFLRLPARKKPSTPSEDLAMHFRLALEELGPTFIKLGQILSTRPDLLPPPYITELSKLQDNVPPTPWGLIREVLIRELGREPEQVFLIIDPQPMAAASLAQVHAAKLPDGQEVVVKVQRPGISVVIDTDLEILSSLAKRAQTTQWGKVYDFVSIAYDFAFTLRNELDYRREGRNADRFRENFVHESHLYIPDVYWEYSSQCVLVLERIHGIKIDDLPALDEAGYDRHRIALHSARVIIKEVLEDGFFHADAHPGNYIVMPGEVIGVMDFGMVGYLRDRDRLDLIRLYLVAVALDADGIVDELIRMGAAGAEVDRTGLARDIGRLLNKYHALPLKDIRAGEVVEEIMSIAFQHRLRLPSDLWLLGKTLAMMEGIGLKLDPEFNVFAVAQPFVQRLLWNMAIPNSGWVRAALLGGANWVELFKRLPRIGNRMLDRIERDEPFRVQIDETDQIINRLDRLSTRLSLSILLGALIIGLAFLASNPSPSFWGQWMIIGGLVLIISLGMWLFILLLRSRNK</sequence>
<dbReference type="InterPro" id="IPR050154">
    <property type="entry name" value="UbiB_kinase"/>
</dbReference>
<evidence type="ECO:0000313" key="5">
    <source>
        <dbReference type="Proteomes" id="UP000064249"/>
    </source>
</evidence>
<dbReference type="PANTHER" id="PTHR10566:SF113">
    <property type="entry name" value="PROTEIN ACTIVITY OF BC1 COMPLEX KINASE 7, CHLOROPLASTIC"/>
    <property type="match status" value="1"/>
</dbReference>
<dbReference type="CDD" id="cd05121">
    <property type="entry name" value="ABC1_ADCK3-like"/>
    <property type="match status" value="1"/>
</dbReference>
<organism evidence="4 5">
    <name type="scientific">Anaerolinea thermophila</name>
    <dbReference type="NCBI Taxonomy" id="167964"/>
    <lineage>
        <taxon>Bacteria</taxon>
        <taxon>Bacillati</taxon>
        <taxon>Chloroflexota</taxon>
        <taxon>Anaerolineae</taxon>
        <taxon>Anaerolineales</taxon>
        <taxon>Anaerolineaceae</taxon>
        <taxon>Anaerolinea</taxon>
    </lineage>
</organism>
<dbReference type="EMBL" id="LGFU01000056">
    <property type="protein sequence ID" value="KUK46205.1"/>
    <property type="molecule type" value="Genomic_DNA"/>
</dbReference>
<dbReference type="Pfam" id="PF03109">
    <property type="entry name" value="ABC1"/>
    <property type="match status" value="1"/>
</dbReference>
<dbReference type="InterPro" id="IPR011009">
    <property type="entry name" value="Kinase-like_dom_sf"/>
</dbReference>
<comment type="similarity">
    <text evidence="1">Belongs to the protein kinase superfamily. ADCK protein kinase family.</text>
</comment>
<dbReference type="AlphaFoldDB" id="A0A101FXG2"/>
<gene>
    <name evidence="4" type="ORF">XD73_0922</name>
</gene>
<comment type="caution">
    <text evidence="4">The sequence shown here is derived from an EMBL/GenBank/DDBJ whole genome shotgun (WGS) entry which is preliminary data.</text>
</comment>
<proteinExistence type="inferred from homology"/>
<dbReference type="Proteomes" id="UP000064249">
    <property type="component" value="Unassembled WGS sequence"/>
</dbReference>
<evidence type="ECO:0000256" key="2">
    <source>
        <dbReference type="SAM" id="Phobius"/>
    </source>
</evidence>
<dbReference type="PANTHER" id="PTHR10566">
    <property type="entry name" value="CHAPERONE-ACTIVITY OF BC1 COMPLEX CABC1 -RELATED"/>
    <property type="match status" value="1"/>
</dbReference>